<organism evidence="8 9">
    <name type="scientific">Glaciecola punicea ACAM 611</name>
    <dbReference type="NCBI Taxonomy" id="1121923"/>
    <lineage>
        <taxon>Bacteria</taxon>
        <taxon>Pseudomonadati</taxon>
        <taxon>Pseudomonadota</taxon>
        <taxon>Gammaproteobacteria</taxon>
        <taxon>Alteromonadales</taxon>
        <taxon>Alteromonadaceae</taxon>
        <taxon>Glaciecola</taxon>
    </lineage>
</organism>
<gene>
    <name evidence="6 8" type="primary">mtnN</name>
    <name evidence="8" type="ORF">GPUN_0492</name>
</gene>
<keyword evidence="3 6" id="KW-0378">Hydrolase</keyword>
<comment type="function">
    <text evidence="6">Catalyzes the irreversible cleavage of the glycosidic bond in both 5'-methylthioadenosine (MTA) and S-adenosylhomocysteine (SAH/AdoHcy) to adenine and the corresponding thioribose, 5'-methylthioribose and S-ribosylhomocysteine, respectively. Also cleaves 5'-deoxyadenosine, a toxic by-product of radical S-adenosylmethionine (SAM) enzymes, into 5-deoxyribose and adenine.</text>
</comment>
<dbReference type="GO" id="GO:0019284">
    <property type="term" value="P:L-methionine salvage from S-adenosylmethionine"/>
    <property type="evidence" value="ECO:0007669"/>
    <property type="project" value="TreeGrafter"/>
</dbReference>
<dbReference type="STRING" id="56804.BAE46_11020"/>
<dbReference type="SUPFAM" id="SSF53167">
    <property type="entry name" value="Purine and uridine phosphorylases"/>
    <property type="match status" value="1"/>
</dbReference>
<dbReference type="PANTHER" id="PTHR46832">
    <property type="entry name" value="5'-METHYLTHIOADENOSINE/S-ADENOSYLHOMOCYSTEINE NUCLEOSIDASE"/>
    <property type="match status" value="1"/>
</dbReference>
<dbReference type="RefSeq" id="WP_006003038.1">
    <property type="nucleotide sequence ID" value="NZ_BAET01000006.1"/>
</dbReference>
<feature type="binding site" evidence="6">
    <location>
        <position position="153"/>
    </location>
    <ligand>
        <name>substrate</name>
    </ligand>
</feature>
<evidence type="ECO:0000256" key="5">
    <source>
        <dbReference type="ARBA" id="ARBA00050313"/>
    </source>
</evidence>
<evidence type="ECO:0000259" key="7">
    <source>
        <dbReference type="Pfam" id="PF01048"/>
    </source>
</evidence>
<reference evidence="8 9" key="2">
    <citation type="journal article" date="2017" name="Antonie Van Leeuwenhoek">
        <title>Rhizobium rhizosphaerae sp. nov., a novel species isolated from rice rhizosphere.</title>
        <authorList>
            <person name="Zhao J.J."/>
            <person name="Zhang J."/>
            <person name="Zhang R.J."/>
            <person name="Zhang C.W."/>
            <person name="Yin H.Q."/>
            <person name="Zhang X.X."/>
        </authorList>
    </citation>
    <scope>NUCLEOTIDE SEQUENCE [LARGE SCALE GENOMIC DNA]</scope>
    <source>
        <strain evidence="8 9">ACAM 611</strain>
    </source>
</reference>
<evidence type="ECO:0000313" key="9">
    <source>
        <dbReference type="Proteomes" id="UP000053586"/>
    </source>
</evidence>
<dbReference type="NCBIfam" id="TIGR01704">
    <property type="entry name" value="MTA_SAH-Nsdase"/>
    <property type="match status" value="1"/>
</dbReference>
<dbReference type="FunFam" id="3.40.50.1580:FF:000001">
    <property type="entry name" value="MTA/SAH nucleosidase family protein"/>
    <property type="match status" value="1"/>
</dbReference>
<dbReference type="Proteomes" id="UP000053586">
    <property type="component" value="Unassembled WGS sequence"/>
</dbReference>
<comment type="catalytic activity">
    <reaction evidence="5">
        <text>5'-deoxyadenosine + H2O = 5-deoxy-D-ribose + adenine</text>
        <dbReference type="Rhea" id="RHEA:29859"/>
        <dbReference type="ChEBI" id="CHEBI:15377"/>
        <dbReference type="ChEBI" id="CHEBI:16708"/>
        <dbReference type="ChEBI" id="CHEBI:17319"/>
        <dbReference type="ChEBI" id="CHEBI:149540"/>
        <dbReference type="EC" id="3.2.2.9"/>
    </reaction>
    <physiologicalReaction direction="left-to-right" evidence="5">
        <dbReference type="Rhea" id="RHEA:29860"/>
    </physiologicalReaction>
</comment>
<evidence type="ECO:0000256" key="6">
    <source>
        <dbReference type="HAMAP-Rule" id="MF_01684"/>
    </source>
</evidence>
<dbReference type="InterPro" id="IPR000845">
    <property type="entry name" value="Nucleoside_phosphorylase_d"/>
</dbReference>
<protein>
    <recommendedName>
        <fullName evidence="6">5'-methylthioadenosine/S-adenosylhomocysteine nucleosidase</fullName>
        <shortName evidence="6">MTA/SAH nucleosidase</shortName>
        <shortName evidence="6">MTAN</shortName>
        <ecNumber evidence="6">3.2.2.9</ecNumber>
    </recommendedName>
    <alternativeName>
        <fullName evidence="6">5'-deoxyadenosine nucleosidase</fullName>
        <shortName evidence="6">DOA nucleosidase</shortName>
        <shortName evidence="6">dAdo nucleosidase</shortName>
    </alternativeName>
    <alternativeName>
        <fullName evidence="6">5'-methylthioadenosine nucleosidase</fullName>
        <shortName evidence="6">MTA nucleosidase</shortName>
    </alternativeName>
    <alternativeName>
        <fullName evidence="6">S-adenosylhomocysteine nucleosidase</fullName>
        <shortName evidence="6">AdoHcy nucleosidase</shortName>
        <shortName evidence="6">SAH nucleosidase</shortName>
        <shortName evidence="6">SRH nucleosidase</shortName>
    </alternativeName>
</protein>
<feature type="domain" description="Nucleoside phosphorylase" evidence="7">
    <location>
        <begin position="2"/>
        <end position="227"/>
    </location>
</feature>
<keyword evidence="2 6" id="KW-0028">Amino-acid biosynthesis</keyword>
<dbReference type="eggNOG" id="COG0775">
    <property type="taxonomic scope" value="Bacteria"/>
</dbReference>
<dbReference type="GO" id="GO:0009164">
    <property type="term" value="P:nucleoside catabolic process"/>
    <property type="evidence" value="ECO:0007669"/>
    <property type="project" value="InterPro"/>
</dbReference>
<evidence type="ECO:0000256" key="4">
    <source>
        <dbReference type="ARBA" id="ARBA00023167"/>
    </source>
</evidence>
<name>H5T8J8_9ALTE</name>
<dbReference type="GO" id="GO:0005829">
    <property type="term" value="C:cytosol"/>
    <property type="evidence" value="ECO:0007669"/>
    <property type="project" value="TreeGrafter"/>
</dbReference>
<dbReference type="GO" id="GO:0008782">
    <property type="term" value="F:adenosylhomocysteine nucleosidase activity"/>
    <property type="evidence" value="ECO:0007669"/>
    <property type="project" value="UniProtKB-UniRule"/>
</dbReference>
<feature type="binding site" evidence="6">
    <location>
        <begin position="174"/>
        <end position="175"/>
    </location>
    <ligand>
        <name>substrate</name>
    </ligand>
</feature>
<dbReference type="NCBIfam" id="NF004079">
    <property type="entry name" value="PRK05584.1"/>
    <property type="match status" value="1"/>
</dbReference>
<keyword evidence="9" id="KW-1185">Reference proteome</keyword>
<comment type="caution">
    <text evidence="8">The sequence shown here is derived from an EMBL/GenBank/DDBJ whole genome shotgun (WGS) entry which is preliminary data.</text>
</comment>
<evidence type="ECO:0000313" key="8">
    <source>
        <dbReference type="EMBL" id="GAB54639.1"/>
    </source>
</evidence>
<evidence type="ECO:0000256" key="3">
    <source>
        <dbReference type="ARBA" id="ARBA00022801"/>
    </source>
</evidence>
<dbReference type="InterPro" id="IPR010049">
    <property type="entry name" value="MTA_SAH_Nsdase"/>
</dbReference>
<evidence type="ECO:0000256" key="2">
    <source>
        <dbReference type="ARBA" id="ARBA00022605"/>
    </source>
</evidence>
<dbReference type="OrthoDB" id="9792278at2"/>
<feature type="active site" description="Proton donor" evidence="6">
    <location>
        <position position="198"/>
    </location>
</feature>
<feature type="active site" description="Proton acceptor" evidence="6">
    <location>
        <position position="12"/>
    </location>
</feature>
<dbReference type="EC" id="3.2.2.9" evidence="6"/>
<dbReference type="InterPro" id="IPR035994">
    <property type="entry name" value="Nucleoside_phosphorylase_sf"/>
</dbReference>
<comment type="catalytic activity">
    <reaction evidence="6">
        <text>S-adenosyl-L-homocysteine + H2O = S-(5-deoxy-D-ribos-5-yl)-L-homocysteine + adenine</text>
        <dbReference type="Rhea" id="RHEA:17805"/>
        <dbReference type="ChEBI" id="CHEBI:15377"/>
        <dbReference type="ChEBI" id="CHEBI:16708"/>
        <dbReference type="ChEBI" id="CHEBI:57856"/>
        <dbReference type="ChEBI" id="CHEBI:58195"/>
        <dbReference type="EC" id="3.2.2.9"/>
    </reaction>
</comment>
<proteinExistence type="inferred from homology"/>
<dbReference type="GO" id="GO:0008930">
    <property type="term" value="F:methylthioadenosine nucleosidase activity"/>
    <property type="evidence" value="ECO:0007669"/>
    <property type="project" value="UniProtKB-UniRule"/>
</dbReference>
<dbReference type="GO" id="GO:0019509">
    <property type="term" value="P:L-methionine salvage from methylthioadenosine"/>
    <property type="evidence" value="ECO:0007669"/>
    <property type="project" value="UniProtKB-UniRule"/>
</dbReference>
<dbReference type="EMBL" id="BAET01000006">
    <property type="protein sequence ID" value="GAB54639.1"/>
    <property type="molecule type" value="Genomic_DNA"/>
</dbReference>
<sequence length="231" mass="24348">MKIVIIGAMEQEITLLKAQINHCKTQQVAYLSVFTGSIGDNSVYLVQCGIGKVASAAAAALLIHAFEPDAVINTGSAGGFDPKLNIGDVVIATSLLYHDVDVTHFGYALGQVPRMPAFYESDLHLVNLAQNALAMLPNIQVKTGLVCSGDSFVGSDEAAGSIKTNFPTMAAVEMEGAAIAQVCHLMQTPFVVIRSLSDIAGKTSTVSFDEYLETAATNSATLVLDIVKNCH</sequence>
<dbReference type="HAMAP" id="MF_01684">
    <property type="entry name" value="Salvage_MtnN"/>
    <property type="match status" value="1"/>
</dbReference>
<accession>H5T8J8</accession>
<reference evidence="8 9" key="1">
    <citation type="journal article" date="2012" name="J. Bacteriol.">
        <title>Genome sequence of proteorhodopsin-containing sea ice bacterium Glaciecola punicea ACAM 611T.</title>
        <authorList>
            <person name="Qin Q.-L."/>
            <person name="Xie B.-B."/>
            <person name="Shu Y.-L."/>
            <person name="Rong J.-C."/>
            <person name="Zhao D.-L."/>
            <person name="Zhang X.-Y."/>
            <person name="Chen X.-L."/>
            <person name="Zhou B.-C."/>
            <person name="Zhanga Y.-Z."/>
        </authorList>
    </citation>
    <scope>NUCLEOTIDE SEQUENCE [LARGE SCALE GENOMIC DNA]</scope>
    <source>
        <strain evidence="8 9">ACAM 611</strain>
    </source>
</reference>
<feature type="binding site" evidence="6">
    <location>
        <position position="78"/>
    </location>
    <ligand>
        <name>substrate</name>
    </ligand>
</feature>
<dbReference type="UniPathway" id="UPA00904">
    <property type="reaction ID" value="UER00871"/>
</dbReference>
<dbReference type="PANTHER" id="PTHR46832:SF1">
    <property type="entry name" value="5'-METHYLTHIOADENOSINE_S-ADENOSYLHOMOCYSTEINE NUCLEOSIDASE"/>
    <property type="match status" value="1"/>
</dbReference>
<dbReference type="AlphaFoldDB" id="H5T8J8"/>
<dbReference type="Pfam" id="PF01048">
    <property type="entry name" value="PNP_UDP_1"/>
    <property type="match status" value="1"/>
</dbReference>
<comment type="catalytic activity">
    <reaction evidence="6">
        <text>S-methyl-5'-thioadenosine + H2O = 5-(methylsulfanyl)-D-ribose + adenine</text>
        <dbReference type="Rhea" id="RHEA:13617"/>
        <dbReference type="ChEBI" id="CHEBI:15377"/>
        <dbReference type="ChEBI" id="CHEBI:16708"/>
        <dbReference type="ChEBI" id="CHEBI:17509"/>
        <dbReference type="ChEBI" id="CHEBI:78440"/>
        <dbReference type="EC" id="3.2.2.9"/>
    </reaction>
</comment>
<comment type="similarity">
    <text evidence="6">Belongs to the PNP/UDP phosphorylase family. MtnN subfamily.</text>
</comment>
<evidence type="ECO:0000256" key="1">
    <source>
        <dbReference type="ARBA" id="ARBA00004945"/>
    </source>
</evidence>
<dbReference type="CDD" id="cd09008">
    <property type="entry name" value="MTAN"/>
    <property type="match status" value="1"/>
</dbReference>
<comment type="pathway">
    <text evidence="1 6">Amino-acid biosynthesis; L-methionine biosynthesis via salvage pathway; S-methyl-5-thio-alpha-D-ribose 1-phosphate from S-methyl-5'-thioadenosine (hydrolase route): step 1/2.</text>
</comment>
<keyword evidence="4 6" id="KW-0486">Methionine biosynthesis</keyword>
<dbReference type="Gene3D" id="3.40.50.1580">
    <property type="entry name" value="Nucleoside phosphorylase domain"/>
    <property type="match status" value="1"/>
</dbReference>